<feature type="transmembrane region" description="Helical" evidence="1">
    <location>
        <begin position="93"/>
        <end position="118"/>
    </location>
</feature>
<name>A0ABT9TKJ0_PAENI</name>
<comment type="caution">
    <text evidence="2">The sequence shown here is derived from an EMBL/GenBank/DDBJ whole genome shotgun (WGS) entry which is preliminary data.</text>
</comment>
<accession>A0ABT9TKJ0</accession>
<dbReference type="Pfam" id="PF11255">
    <property type="entry name" value="DUF3054"/>
    <property type="match status" value="1"/>
</dbReference>
<dbReference type="Proteomes" id="UP001244563">
    <property type="component" value="Unassembled WGS sequence"/>
</dbReference>
<keyword evidence="1" id="KW-0812">Transmembrane</keyword>
<keyword evidence="3" id="KW-1185">Reference proteome</keyword>
<evidence type="ECO:0000313" key="3">
    <source>
        <dbReference type="Proteomes" id="UP001244563"/>
    </source>
</evidence>
<feature type="transmembrane region" description="Helical" evidence="1">
    <location>
        <begin position="64"/>
        <end position="87"/>
    </location>
</feature>
<gene>
    <name evidence="2" type="ORF">J2T10_001224</name>
</gene>
<keyword evidence="1" id="KW-0472">Membrane</keyword>
<organism evidence="2 3">
    <name type="scientific">Paenarthrobacter nicotinovorans</name>
    <name type="common">Arthrobacter nicotinovorans</name>
    <dbReference type="NCBI Taxonomy" id="29320"/>
    <lineage>
        <taxon>Bacteria</taxon>
        <taxon>Bacillati</taxon>
        <taxon>Actinomycetota</taxon>
        <taxon>Actinomycetes</taxon>
        <taxon>Micrococcales</taxon>
        <taxon>Micrococcaceae</taxon>
        <taxon>Paenarthrobacter</taxon>
    </lineage>
</organism>
<dbReference type="RefSeq" id="WP_039241318.1">
    <property type="nucleotide sequence ID" value="NZ_BDDW01000003.1"/>
</dbReference>
<proteinExistence type="predicted"/>
<dbReference type="EMBL" id="JAUSSW010000002">
    <property type="protein sequence ID" value="MDQ0101591.1"/>
    <property type="molecule type" value="Genomic_DNA"/>
</dbReference>
<protein>
    <submittedName>
        <fullName evidence="2">Peptidoglycan/LPS O-acetylase OafA/YrhL</fullName>
    </submittedName>
</protein>
<feature type="transmembrane region" description="Helical" evidence="1">
    <location>
        <begin position="39"/>
        <end position="57"/>
    </location>
</feature>
<evidence type="ECO:0000256" key="1">
    <source>
        <dbReference type="SAM" id="Phobius"/>
    </source>
</evidence>
<keyword evidence="1" id="KW-1133">Transmembrane helix</keyword>
<reference evidence="2 3" key="1">
    <citation type="submission" date="2023-07" db="EMBL/GenBank/DDBJ databases">
        <title>Sorghum-associated microbial communities from plants grown in Nebraska, USA.</title>
        <authorList>
            <person name="Schachtman D."/>
        </authorList>
    </citation>
    <scope>NUCLEOTIDE SEQUENCE [LARGE SCALE GENOMIC DNA]</scope>
    <source>
        <strain evidence="2 3">CC523</strain>
    </source>
</reference>
<dbReference type="InterPro" id="IPR021414">
    <property type="entry name" value="DUF3054"/>
</dbReference>
<dbReference type="GeneID" id="84018253"/>
<sequence>MLSTSKSWLTAAAADLLLILVFAAIGRDAHARGDIISGAFITAWPFLVGALLGWLVLRVWRAPFAVWPSGVAVWLAAVIVGMMLRAVTGQTVVLPFVIVALISLGVFLLGFRAVIALVRRVSASRQRRA</sequence>
<evidence type="ECO:0000313" key="2">
    <source>
        <dbReference type="EMBL" id="MDQ0101591.1"/>
    </source>
</evidence>